<dbReference type="InterPro" id="IPR002762">
    <property type="entry name" value="CbiX-like"/>
</dbReference>
<dbReference type="SUPFAM" id="SSF53800">
    <property type="entry name" value="Chelatase"/>
    <property type="match status" value="1"/>
</dbReference>
<sequence>MEQIIVLHGSKDESRNEILADRLDALMGEELDYSVAFIESRERGVDQVIEKLTREGHHHFNIIPVLFFSASHYCRDIPRALDKVKERHDVEWALAPVLSHHPLMQHFIEKRISELPRWGAVMVMAHGNTDYKAADHEMEDLLSRLETNRPIFPGMLKGRLSLDGVLPELGAQHDVLHVIPIALEDGFLTSKMKEAVMEHAKGMSVSFTAAVNFDPMLKGIIMDHMKSGEHGSRI</sequence>
<dbReference type="GO" id="GO:0016829">
    <property type="term" value="F:lyase activity"/>
    <property type="evidence" value="ECO:0007669"/>
    <property type="project" value="UniProtKB-KW"/>
</dbReference>
<dbReference type="PANTHER" id="PTHR33542:SF3">
    <property type="entry name" value="SIROHYDROCHLORIN FERROCHELATASE, CHLOROPLASTIC"/>
    <property type="match status" value="1"/>
</dbReference>
<comment type="caution">
    <text evidence="3">The sequence shown here is derived from an EMBL/GenBank/DDBJ whole genome shotgun (WGS) entry which is preliminary data.</text>
</comment>
<dbReference type="PANTHER" id="PTHR33542">
    <property type="entry name" value="SIROHYDROCHLORIN FERROCHELATASE, CHLOROPLASTIC"/>
    <property type="match status" value="1"/>
</dbReference>
<dbReference type="CDD" id="cd03416">
    <property type="entry name" value="CbiX_SirB_N"/>
    <property type="match status" value="1"/>
</dbReference>
<dbReference type="AlphaFoldDB" id="A0A6N8TVA2"/>
<protein>
    <recommendedName>
        <fullName evidence="5">Sirohydrochlorin chelatase</fullName>
    </recommendedName>
</protein>
<dbReference type="OrthoDB" id="9797895at2"/>
<evidence type="ECO:0000313" key="4">
    <source>
        <dbReference type="Proteomes" id="UP000436284"/>
    </source>
</evidence>
<proteinExistence type="predicted"/>
<dbReference type="Proteomes" id="UP000436284">
    <property type="component" value="Unassembled WGS sequence"/>
</dbReference>
<name>A0A6N8TVA2_9STAP</name>
<keyword evidence="1" id="KW-0479">Metal-binding</keyword>
<evidence type="ECO:0000256" key="2">
    <source>
        <dbReference type="ARBA" id="ARBA00023239"/>
    </source>
</evidence>
<evidence type="ECO:0000313" key="3">
    <source>
        <dbReference type="EMBL" id="MXQ49838.1"/>
    </source>
</evidence>
<evidence type="ECO:0000256" key="1">
    <source>
        <dbReference type="ARBA" id="ARBA00022723"/>
    </source>
</evidence>
<dbReference type="GO" id="GO:0046872">
    <property type="term" value="F:metal ion binding"/>
    <property type="evidence" value="ECO:0007669"/>
    <property type="project" value="UniProtKB-KW"/>
</dbReference>
<keyword evidence="2" id="KW-0456">Lyase</keyword>
<organism evidence="3 4">
    <name type="scientific">Salinicoccus hispanicus</name>
    <dbReference type="NCBI Taxonomy" id="157225"/>
    <lineage>
        <taxon>Bacteria</taxon>
        <taxon>Bacillati</taxon>
        <taxon>Bacillota</taxon>
        <taxon>Bacilli</taxon>
        <taxon>Bacillales</taxon>
        <taxon>Staphylococcaceae</taxon>
        <taxon>Salinicoccus</taxon>
    </lineage>
</organism>
<dbReference type="Pfam" id="PF01903">
    <property type="entry name" value="CbiX"/>
    <property type="match status" value="1"/>
</dbReference>
<evidence type="ECO:0008006" key="5">
    <source>
        <dbReference type="Google" id="ProtNLM"/>
    </source>
</evidence>
<gene>
    <name evidence="3" type="ORF">GQ671_00810</name>
</gene>
<keyword evidence="4" id="KW-1185">Reference proteome</keyword>
<dbReference type="RefSeq" id="WP_160651234.1">
    <property type="nucleotide sequence ID" value="NZ_JBHRWU010000001.1"/>
</dbReference>
<accession>A0A6N8TVA2</accession>
<dbReference type="EMBL" id="WUUK01000001">
    <property type="protein sequence ID" value="MXQ49838.1"/>
    <property type="molecule type" value="Genomic_DNA"/>
</dbReference>
<reference evidence="3 4" key="1">
    <citation type="submission" date="2019-12" db="EMBL/GenBank/DDBJ databases">
        <title>Salinicoccus cyprini sp. nov., isolated from gastro-intestinal tract of mirror carp, Cyprinus carpio var. specularis, collected from Gobind Sagar Reservoir, Himachal Pradesh, India.</title>
        <authorList>
            <person name="Talwar C."/>
            <person name="Singh A.K."/>
            <person name="Lal R."/>
            <person name="Negi R.K."/>
        </authorList>
    </citation>
    <scope>NUCLEOTIDE SEQUENCE [LARGE SCALE GENOMIC DNA]</scope>
    <source>
        <strain evidence="3 4">J-82</strain>
    </source>
</reference>
<dbReference type="Gene3D" id="3.40.50.1400">
    <property type="match status" value="2"/>
</dbReference>
<dbReference type="InterPro" id="IPR050963">
    <property type="entry name" value="Sirohydro_Cobaltochel/CbiX"/>
</dbReference>